<reference evidence="2 3" key="1">
    <citation type="submission" date="2014-04" db="EMBL/GenBank/DDBJ databases">
        <authorList>
            <consortium name="DOE Joint Genome Institute"/>
            <person name="Kuo A."/>
            <person name="Ruytinx J."/>
            <person name="Rineau F."/>
            <person name="Colpaert J."/>
            <person name="Kohler A."/>
            <person name="Nagy L.G."/>
            <person name="Floudas D."/>
            <person name="Copeland A."/>
            <person name="Barry K.W."/>
            <person name="Cichocki N."/>
            <person name="Veneault-Fourrey C."/>
            <person name="LaButti K."/>
            <person name="Lindquist E.A."/>
            <person name="Lipzen A."/>
            <person name="Lundell T."/>
            <person name="Morin E."/>
            <person name="Murat C."/>
            <person name="Sun H."/>
            <person name="Tunlid A."/>
            <person name="Henrissat B."/>
            <person name="Grigoriev I.V."/>
            <person name="Hibbett D.S."/>
            <person name="Martin F."/>
            <person name="Nordberg H.P."/>
            <person name="Cantor M.N."/>
            <person name="Hua S.X."/>
        </authorList>
    </citation>
    <scope>NUCLEOTIDE SEQUENCE [LARGE SCALE GENOMIC DNA]</scope>
    <source>
        <strain evidence="2 3">UH-Slu-Lm8-n1</strain>
    </source>
</reference>
<name>A0A0D0A6T9_9AGAM</name>
<organism evidence="2 3">
    <name type="scientific">Suillus luteus UH-Slu-Lm8-n1</name>
    <dbReference type="NCBI Taxonomy" id="930992"/>
    <lineage>
        <taxon>Eukaryota</taxon>
        <taxon>Fungi</taxon>
        <taxon>Dikarya</taxon>
        <taxon>Basidiomycota</taxon>
        <taxon>Agaricomycotina</taxon>
        <taxon>Agaricomycetes</taxon>
        <taxon>Agaricomycetidae</taxon>
        <taxon>Boletales</taxon>
        <taxon>Suillineae</taxon>
        <taxon>Suillaceae</taxon>
        <taxon>Suillus</taxon>
    </lineage>
</organism>
<feature type="transmembrane region" description="Helical" evidence="1">
    <location>
        <begin position="339"/>
        <end position="358"/>
    </location>
</feature>
<keyword evidence="1" id="KW-1133">Transmembrane helix</keyword>
<sequence>GWEPLVQPEGALIFYHPYERVFTDADARDPETADKVGKAVGKAKEEAGNAEIILDPYVELALELITKKDGEWLWGYYFVDHKKRVVFWFEDHTSDSLMGGVRGVERKSHARYALESQYWKHVELFPNRRLLPVDVVLELKELVLFAQADGITSQTSLTRFTLAQIASILSLVDLLKGKSIHDAGRGAEVVFDRFSGSTDKERFVNFCGQPGARLDVDQSLYEESNAYSKNILFHVMNIILLGSPDAQSKAFRKVLVDEHIVDQRWEQYMDKLNSDWNGYTIFSTVMLAVDISFLAVQSVQAQPPVILLSYLSTLCAMGSLVVTLLLVGQVNKYLRGSRAVMAAFLVGMSGSVFGFESFPLMLSLPFGLLIWGIMLFAAALSTLIFRTPGIIIVSIAYPMWVAIVVLAIWPLLAANGIHVGSLVWYWITKVHIPHLWHRNIENVSRAATTHSRV</sequence>
<evidence type="ECO:0000313" key="2">
    <source>
        <dbReference type="EMBL" id="KIK33884.1"/>
    </source>
</evidence>
<feature type="transmembrane region" description="Helical" evidence="1">
    <location>
        <begin position="397"/>
        <end position="427"/>
    </location>
</feature>
<evidence type="ECO:0000256" key="1">
    <source>
        <dbReference type="SAM" id="Phobius"/>
    </source>
</evidence>
<feature type="transmembrane region" description="Helical" evidence="1">
    <location>
        <begin position="364"/>
        <end position="385"/>
    </location>
</feature>
<protein>
    <submittedName>
        <fullName evidence="2">Uncharacterized protein</fullName>
    </submittedName>
</protein>
<dbReference type="STRING" id="930992.A0A0D0A6T9"/>
<keyword evidence="1" id="KW-0812">Transmembrane</keyword>
<feature type="non-terminal residue" evidence="2">
    <location>
        <position position="453"/>
    </location>
</feature>
<keyword evidence="1" id="KW-0472">Membrane</keyword>
<keyword evidence="3" id="KW-1185">Reference proteome</keyword>
<reference evidence="3" key="2">
    <citation type="submission" date="2015-01" db="EMBL/GenBank/DDBJ databases">
        <title>Evolutionary Origins and Diversification of the Mycorrhizal Mutualists.</title>
        <authorList>
            <consortium name="DOE Joint Genome Institute"/>
            <consortium name="Mycorrhizal Genomics Consortium"/>
            <person name="Kohler A."/>
            <person name="Kuo A."/>
            <person name="Nagy L.G."/>
            <person name="Floudas D."/>
            <person name="Copeland A."/>
            <person name="Barry K.W."/>
            <person name="Cichocki N."/>
            <person name="Veneault-Fourrey C."/>
            <person name="LaButti K."/>
            <person name="Lindquist E.A."/>
            <person name="Lipzen A."/>
            <person name="Lundell T."/>
            <person name="Morin E."/>
            <person name="Murat C."/>
            <person name="Riley R."/>
            <person name="Ohm R."/>
            <person name="Sun H."/>
            <person name="Tunlid A."/>
            <person name="Henrissat B."/>
            <person name="Grigoriev I.V."/>
            <person name="Hibbett D.S."/>
            <person name="Martin F."/>
        </authorList>
    </citation>
    <scope>NUCLEOTIDE SEQUENCE [LARGE SCALE GENOMIC DNA]</scope>
    <source>
        <strain evidence="3">UH-Slu-Lm8-n1</strain>
    </source>
</reference>
<evidence type="ECO:0000313" key="3">
    <source>
        <dbReference type="Proteomes" id="UP000054485"/>
    </source>
</evidence>
<feature type="transmembrane region" description="Helical" evidence="1">
    <location>
        <begin position="305"/>
        <end position="327"/>
    </location>
</feature>
<accession>A0A0D0A6T9</accession>
<dbReference type="HOGENOM" id="CLU_015091_2_0_1"/>
<dbReference type="OrthoDB" id="2657661at2759"/>
<gene>
    <name evidence="2" type="ORF">CY34DRAFT_98866</name>
</gene>
<proteinExistence type="predicted"/>
<dbReference type="AlphaFoldDB" id="A0A0D0A6T9"/>
<dbReference type="Proteomes" id="UP000054485">
    <property type="component" value="Unassembled WGS sequence"/>
</dbReference>
<dbReference type="EMBL" id="KN835848">
    <property type="protein sequence ID" value="KIK33884.1"/>
    <property type="molecule type" value="Genomic_DNA"/>
</dbReference>
<dbReference type="InParanoid" id="A0A0D0A6T9"/>